<evidence type="ECO:0000313" key="2">
    <source>
        <dbReference type="Proteomes" id="UP000235786"/>
    </source>
</evidence>
<protein>
    <submittedName>
        <fullName evidence="1">Uncharacterized protein</fullName>
    </submittedName>
</protein>
<keyword evidence="2" id="KW-1185">Reference proteome</keyword>
<dbReference type="AlphaFoldDB" id="A0A2J6RJF9"/>
<proteinExistence type="predicted"/>
<name>A0A2J6RJF9_HYAVF</name>
<sequence>MSRVLSLSIYAIGLNCRLSGTSEEVSTACASGRIIPPFPGDRVLCLLDLPRTQIPTVINHSSLINKLYSNQI</sequence>
<evidence type="ECO:0000313" key="1">
    <source>
        <dbReference type="EMBL" id="PMD38631.1"/>
    </source>
</evidence>
<accession>A0A2J6RJF9</accession>
<reference evidence="1 2" key="1">
    <citation type="submission" date="2016-04" db="EMBL/GenBank/DDBJ databases">
        <title>A degradative enzymes factory behind the ericoid mycorrhizal symbiosis.</title>
        <authorList>
            <consortium name="DOE Joint Genome Institute"/>
            <person name="Martino E."/>
            <person name="Morin E."/>
            <person name="Grelet G."/>
            <person name="Kuo A."/>
            <person name="Kohler A."/>
            <person name="Daghino S."/>
            <person name="Barry K."/>
            <person name="Choi C."/>
            <person name="Cichocki N."/>
            <person name="Clum A."/>
            <person name="Copeland A."/>
            <person name="Hainaut M."/>
            <person name="Haridas S."/>
            <person name="Labutti K."/>
            <person name="Lindquist E."/>
            <person name="Lipzen A."/>
            <person name="Khouja H.-R."/>
            <person name="Murat C."/>
            <person name="Ohm R."/>
            <person name="Olson A."/>
            <person name="Spatafora J."/>
            <person name="Veneault-Fourrey C."/>
            <person name="Henrissat B."/>
            <person name="Grigoriev I."/>
            <person name="Martin F."/>
            <person name="Perotto S."/>
        </authorList>
    </citation>
    <scope>NUCLEOTIDE SEQUENCE [LARGE SCALE GENOMIC DNA]</scope>
    <source>
        <strain evidence="1 2">F</strain>
    </source>
</reference>
<gene>
    <name evidence="1" type="ORF">L207DRAFT_42153</name>
</gene>
<dbReference type="Proteomes" id="UP000235786">
    <property type="component" value="Unassembled WGS sequence"/>
</dbReference>
<dbReference type="EMBL" id="KZ613947">
    <property type="protein sequence ID" value="PMD38631.1"/>
    <property type="molecule type" value="Genomic_DNA"/>
</dbReference>
<organism evidence="1 2">
    <name type="scientific">Hyaloscypha variabilis (strain UAMH 11265 / GT02V1 / F)</name>
    <name type="common">Meliniomyces variabilis</name>
    <dbReference type="NCBI Taxonomy" id="1149755"/>
    <lineage>
        <taxon>Eukaryota</taxon>
        <taxon>Fungi</taxon>
        <taxon>Dikarya</taxon>
        <taxon>Ascomycota</taxon>
        <taxon>Pezizomycotina</taxon>
        <taxon>Leotiomycetes</taxon>
        <taxon>Helotiales</taxon>
        <taxon>Hyaloscyphaceae</taxon>
        <taxon>Hyaloscypha</taxon>
        <taxon>Hyaloscypha variabilis</taxon>
    </lineage>
</organism>